<organism evidence="6 7">
    <name type="scientific">Nocardia amikacinitolerans</name>
    <dbReference type="NCBI Taxonomy" id="756689"/>
    <lineage>
        <taxon>Bacteria</taxon>
        <taxon>Bacillati</taxon>
        <taxon>Actinomycetota</taxon>
        <taxon>Actinomycetes</taxon>
        <taxon>Mycobacteriales</taxon>
        <taxon>Nocardiaceae</taxon>
        <taxon>Nocardia</taxon>
    </lineage>
</organism>
<evidence type="ECO:0000313" key="6">
    <source>
        <dbReference type="EMBL" id="SNY89555.1"/>
    </source>
</evidence>
<keyword evidence="2 6" id="KW-0238">DNA-binding</keyword>
<dbReference type="SUPFAM" id="SSF46689">
    <property type="entry name" value="Homeodomain-like"/>
    <property type="match status" value="1"/>
</dbReference>
<dbReference type="PROSITE" id="PS01124">
    <property type="entry name" value="HTH_ARAC_FAMILY_2"/>
    <property type="match status" value="1"/>
</dbReference>
<gene>
    <name evidence="6" type="ORF">SAMN04244553_6574</name>
</gene>
<dbReference type="SUPFAM" id="SSF51182">
    <property type="entry name" value="RmlC-like cupins"/>
    <property type="match status" value="1"/>
</dbReference>
<dbReference type="AlphaFoldDB" id="A0A285LXF3"/>
<dbReference type="InterPro" id="IPR011051">
    <property type="entry name" value="RmlC_Cupin_sf"/>
</dbReference>
<evidence type="ECO:0000256" key="2">
    <source>
        <dbReference type="ARBA" id="ARBA00023125"/>
    </source>
</evidence>
<keyword evidence="7" id="KW-1185">Reference proteome</keyword>
<feature type="region of interest" description="Disordered" evidence="4">
    <location>
        <begin position="116"/>
        <end position="135"/>
    </location>
</feature>
<dbReference type="Pfam" id="PF12833">
    <property type="entry name" value="HTH_18"/>
    <property type="match status" value="1"/>
</dbReference>
<dbReference type="SMART" id="SM00342">
    <property type="entry name" value="HTH_ARAC"/>
    <property type="match status" value="1"/>
</dbReference>
<accession>A0A285LXF3</accession>
<dbReference type="RefSeq" id="WP_245910635.1">
    <property type="nucleotide sequence ID" value="NZ_JAMTCV010000012.1"/>
</dbReference>
<dbReference type="Gene3D" id="2.60.120.10">
    <property type="entry name" value="Jelly Rolls"/>
    <property type="match status" value="1"/>
</dbReference>
<name>A0A285LXF3_9NOCA</name>
<dbReference type="Proteomes" id="UP000219565">
    <property type="component" value="Unassembled WGS sequence"/>
</dbReference>
<keyword evidence="3" id="KW-0804">Transcription</keyword>
<evidence type="ECO:0000259" key="5">
    <source>
        <dbReference type="PROSITE" id="PS01124"/>
    </source>
</evidence>
<evidence type="ECO:0000256" key="1">
    <source>
        <dbReference type="ARBA" id="ARBA00023015"/>
    </source>
</evidence>
<dbReference type="PANTHER" id="PTHR46796">
    <property type="entry name" value="HTH-TYPE TRANSCRIPTIONAL ACTIVATOR RHAS-RELATED"/>
    <property type="match status" value="1"/>
</dbReference>
<sequence>MTATTPRWLGGVLFTPGLMAFTGDIGDTAAHSHAAVQVLLVTAGEVTVLDAAGRSAAAEVAIIPPGVRHEVRATQGARGFIAYLDSAGLVGHAALARLRDLPADQVTSWITAATPRTTAAAPQRNSASRPTRRATHPVVGEALRVAAASASGPPSLGDLAAAVAMSPSRLSHLFTEHVGLPYAAWRRWTRLQLAIGTVRAGGSLTEAAHAAGFTDSAHLTKTCRDLFGITPTEALVATGWRPPPAARLS</sequence>
<dbReference type="Gene3D" id="1.10.10.60">
    <property type="entry name" value="Homeodomain-like"/>
    <property type="match status" value="1"/>
</dbReference>
<evidence type="ECO:0000256" key="4">
    <source>
        <dbReference type="SAM" id="MobiDB-lite"/>
    </source>
</evidence>
<proteinExistence type="predicted"/>
<reference evidence="6 7" key="1">
    <citation type="submission" date="2017-09" db="EMBL/GenBank/DDBJ databases">
        <authorList>
            <person name="Ehlers B."/>
            <person name="Leendertz F.H."/>
        </authorList>
    </citation>
    <scope>NUCLEOTIDE SEQUENCE [LARGE SCALE GENOMIC DNA]</scope>
    <source>
        <strain evidence="6 7">DSM 45537</strain>
    </source>
</reference>
<dbReference type="InterPro" id="IPR014710">
    <property type="entry name" value="RmlC-like_jellyroll"/>
</dbReference>
<dbReference type="InterPro" id="IPR009057">
    <property type="entry name" value="Homeodomain-like_sf"/>
</dbReference>
<evidence type="ECO:0000313" key="7">
    <source>
        <dbReference type="Proteomes" id="UP000219565"/>
    </source>
</evidence>
<feature type="domain" description="HTH araC/xylS-type" evidence="5">
    <location>
        <begin position="140"/>
        <end position="237"/>
    </location>
</feature>
<dbReference type="GO" id="GO:0003700">
    <property type="term" value="F:DNA-binding transcription factor activity"/>
    <property type="evidence" value="ECO:0007669"/>
    <property type="project" value="InterPro"/>
</dbReference>
<dbReference type="InterPro" id="IPR018060">
    <property type="entry name" value="HTH_AraC"/>
</dbReference>
<dbReference type="GO" id="GO:0043565">
    <property type="term" value="F:sequence-specific DNA binding"/>
    <property type="evidence" value="ECO:0007669"/>
    <property type="project" value="InterPro"/>
</dbReference>
<keyword evidence="1" id="KW-0805">Transcription regulation</keyword>
<evidence type="ECO:0000256" key="3">
    <source>
        <dbReference type="ARBA" id="ARBA00023163"/>
    </source>
</evidence>
<dbReference type="InterPro" id="IPR050204">
    <property type="entry name" value="AraC_XylS_family_regulators"/>
</dbReference>
<protein>
    <submittedName>
        <fullName evidence="6">AraC-type DNA-binding protein</fullName>
    </submittedName>
</protein>
<dbReference type="EMBL" id="OBEG01000009">
    <property type="protein sequence ID" value="SNY89555.1"/>
    <property type="molecule type" value="Genomic_DNA"/>
</dbReference>